<keyword evidence="3" id="KW-1185">Reference proteome</keyword>
<accession>A0A4V4HDY0</accession>
<sequence>MSKVENERIVIPSPADKLPPNPLLLGREPTSVAASSQRSSIASVDIPKEDKTLRNKLLKTDQRSFLTGVVSVDLQPAHILNTIRKAKPGSEAEVRKQEVEKLLNSQRILGIGKQFDLDCICNAFLLEASQHIWLDLYGAIAFIPIESQLDIILGSLNDTNTIWQHLVEIYGDRALSDRPLVRVITMEPQWQVLVLHPEAVCAERHPIRIRRDPYVLPADNPTNAHGSDPIIWDDYLPEDFILQRSSDGRKRVFVHDNTDKNFQLPTRRKADERISVLAMIINAASKLEHAIEKKYPCYQNPTIVNLRNKCSEICRQFFFQPKPTGVHMKDGSSSSVQDRTPTATQVSKGLFSSSSSDTANSGADGSSDVNMMQGDGEAFTASLSTSSDTSSTAALVDDGKVDGLLGQEVPAEDGLTNTEFRILSNKAVDPNLSAEERSRSAMLLLFGTQPYKVPDPSPF</sequence>
<dbReference type="AlphaFoldDB" id="A0A4V4HDY0"/>
<gene>
    <name evidence="2" type="ORF">K435DRAFT_969348</name>
</gene>
<evidence type="ECO:0000313" key="3">
    <source>
        <dbReference type="Proteomes" id="UP000297245"/>
    </source>
</evidence>
<feature type="compositionally biased region" description="Low complexity" evidence="1">
    <location>
        <begin position="352"/>
        <end position="368"/>
    </location>
</feature>
<feature type="region of interest" description="Disordered" evidence="1">
    <location>
        <begin position="325"/>
        <end position="373"/>
    </location>
</feature>
<proteinExistence type="predicted"/>
<evidence type="ECO:0000256" key="1">
    <source>
        <dbReference type="SAM" id="MobiDB-lite"/>
    </source>
</evidence>
<name>A0A4V4HDY0_DENBC</name>
<feature type="compositionally biased region" description="Polar residues" evidence="1">
    <location>
        <begin position="331"/>
        <end position="351"/>
    </location>
</feature>
<dbReference type="OrthoDB" id="3060654at2759"/>
<dbReference type="Proteomes" id="UP000297245">
    <property type="component" value="Unassembled WGS sequence"/>
</dbReference>
<evidence type="ECO:0000313" key="2">
    <source>
        <dbReference type="EMBL" id="THU88775.1"/>
    </source>
</evidence>
<reference evidence="2 3" key="1">
    <citation type="journal article" date="2019" name="Nat. Ecol. Evol.">
        <title>Megaphylogeny resolves global patterns of mushroom evolution.</title>
        <authorList>
            <person name="Varga T."/>
            <person name="Krizsan K."/>
            <person name="Foldi C."/>
            <person name="Dima B."/>
            <person name="Sanchez-Garcia M."/>
            <person name="Sanchez-Ramirez S."/>
            <person name="Szollosi G.J."/>
            <person name="Szarkandi J.G."/>
            <person name="Papp V."/>
            <person name="Albert L."/>
            <person name="Andreopoulos W."/>
            <person name="Angelini C."/>
            <person name="Antonin V."/>
            <person name="Barry K.W."/>
            <person name="Bougher N.L."/>
            <person name="Buchanan P."/>
            <person name="Buyck B."/>
            <person name="Bense V."/>
            <person name="Catcheside P."/>
            <person name="Chovatia M."/>
            <person name="Cooper J."/>
            <person name="Damon W."/>
            <person name="Desjardin D."/>
            <person name="Finy P."/>
            <person name="Geml J."/>
            <person name="Haridas S."/>
            <person name="Hughes K."/>
            <person name="Justo A."/>
            <person name="Karasinski D."/>
            <person name="Kautmanova I."/>
            <person name="Kiss B."/>
            <person name="Kocsube S."/>
            <person name="Kotiranta H."/>
            <person name="LaButti K.M."/>
            <person name="Lechner B.E."/>
            <person name="Liimatainen K."/>
            <person name="Lipzen A."/>
            <person name="Lukacs Z."/>
            <person name="Mihaltcheva S."/>
            <person name="Morgado L.N."/>
            <person name="Niskanen T."/>
            <person name="Noordeloos M.E."/>
            <person name="Ohm R.A."/>
            <person name="Ortiz-Santana B."/>
            <person name="Ovrebo C."/>
            <person name="Racz N."/>
            <person name="Riley R."/>
            <person name="Savchenko A."/>
            <person name="Shiryaev A."/>
            <person name="Soop K."/>
            <person name="Spirin V."/>
            <person name="Szebenyi C."/>
            <person name="Tomsovsky M."/>
            <person name="Tulloss R.E."/>
            <person name="Uehling J."/>
            <person name="Grigoriev I.V."/>
            <person name="Vagvolgyi C."/>
            <person name="Papp T."/>
            <person name="Martin F.M."/>
            <person name="Miettinen O."/>
            <person name="Hibbett D.S."/>
            <person name="Nagy L.G."/>
        </authorList>
    </citation>
    <scope>NUCLEOTIDE SEQUENCE [LARGE SCALE GENOMIC DNA]</scope>
    <source>
        <strain evidence="2 3">CBS 962.96</strain>
    </source>
</reference>
<feature type="region of interest" description="Disordered" evidence="1">
    <location>
        <begin position="1"/>
        <end position="39"/>
    </location>
</feature>
<protein>
    <submittedName>
        <fullName evidence="2">Uncharacterized protein</fullName>
    </submittedName>
</protein>
<dbReference type="EMBL" id="ML179395">
    <property type="protein sequence ID" value="THU88775.1"/>
    <property type="molecule type" value="Genomic_DNA"/>
</dbReference>
<organism evidence="2 3">
    <name type="scientific">Dendrothele bispora (strain CBS 962.96)</name>
    <dbReference type="NCBI Taxonomy" id="1314807"/>
    <lineage>
        <taxon>Eukaryota</taxon>
        <taxon>Fungi</taxon>
        <taxon>Dikarya</taxon>
        <taxon>Basidiomycota</taxon>
        <taxon>Agaricomycotina</taxon>
        <taxon>Agaricomycetes</taxon>
        <taxon>Agaricomycetidae</taxon>
        <taxon>Agaricales</taxon>
        <taxon>Agaricales incertae sedis</taxon>
        <taxon>Dendrothele</taxon>
    </lineage>
</organism>